<feature type="transmembrane region" description="Helical" evidence="6">
    <location>
        <begin position="120"/>
        <end position="142"/>
    </location>
</feature>
<keyword evidence="3 6" id="KW-0812">Transmembrane</keyword>
<comment type="subcellular location">
    <subcellularLocation>
        <location evidence="1">Cell membrane</location>
        <topology evidence="1">Multi-pass membrane protein</topology>
    </subcellularLocation>
</comment>
<name>A0A811TDL6_9EURY</name>
<sequence length="151" mass="16386">MSRERDVIIETVSRLMIPFIQLFALYVIIHGAGGPGGGFQGGVIFGSSFVLFIIAFGITAARKKVSERVNTALSALGVSIYAVVGLLCIISSLGVAQYLNYGYLPLPFHFEERRALGMDFVEIGIGITVMAIVTSIFFDLAWKEEDEGDSE</sequence>
<dbReference type="InterPro" id="IPR007182">
    <property type="entry name" value="MnhB"/>
</dbReference>
<organism evidence="8 9">
    <name type="scientific">Candidatus Argoarchaeum ethanivorans</name>
    <dbReference type="NCBI Taxonomy" id="2608793"/>
    <lineage>
        <taxon>Archaea</taxon>
        <taxon>Methanobacteriati</taxon>
        <taxon>Methanobacteriota</taxon>
        <taxon>Stenosarchaea group</taxon>
        <taxon>Methanomicrobia</taxon>
        <taxon>Methanosarcinales</taxon>
        <taxon>Methanosarcinales incertae sedis</taxon>
        <taxon>GOM Arc I cluster</taxon>
        <taxon>Candidatus Argoarchaeum</taxon>
    </lineage>
</organism>
<feature type="transmembrane region" description="Helical" evidence="6">
    <location>
        <begin position="39"/>
        <end position="61"/>
    </location>
</feature>
<dbReference type="GO" id="GO:0005886">
    <property type="term" value="C:plasma membrane"/>
    <property type="evidence" value="ECO:0007669"/>
    <property type="project" value="UniProtKB-SubCell"/>
</dbReference>
<dbReference type="Pfam" id="PF04039">
    <property type="entry name" value="MnhB"/>
    <property type="match status" value="1"/>
</dbReference>
<dbReference type="PANTHER" id="PTHR33932">
    <property type="entry name" value="NA(+)/H(+) ANTIPORTER SUBUNIT B"/>
    <property type="match status" value="1"/>
</dbReference>
<evidence type="ECO:0000256" key="3">
    <source>
        <dbReference type="ARBA" id="ARBA00022692"/>
    </source>
</evidence>
<comment type="caution">
    <text evidence="8">The sequence shown here is derived from an EMBL/GenBank/DDBJ whole genome shotgun (WGS) entry which is preliminary data.</text>
</comment>
<keyword evidence="5 6" id="KW-0472">Membrane</keyword>
<evidence type="ECO:0000256" key="5">
    <source>
        <dbReference type="ARBA" id="ARBA00023136"/>
    </source>
</evidence>
<evidence type="ECO:0000256" key="2">
    <source>
        <dbReference type="ARBA" id="ARBA00022475"/>
    </source>
</evidence>
<dbReference type="EMBL" id="CAJHIR010000031">
    <property type="protein sequence ID" value="CAD6493753.1"/>
    <property type="molecule type" value="Genomic_DNA"/>
</dbReference>
<protein>
    <submittedName>
        <fullName evidence="8">Domain related to MnhB subunit of Na+/H+ antiporter</fullName>
    </submittedName>
</protein>
<gene>
    <name evidence="8" type="ORF">LAKADJCE_00574</name>
</gene>
<reference evidence="8" key="1">
    <citation type="submission" date="2020-10" db="EMBL/GenBank/DDBJ databases">
        <authorList>
            <person name="Hahn C.J."/>
            <person name="Laso-Perez R."/>
            <person name="Vulcano F."/>
            <person name="Vaziourakis K.-M."/>
            <person name="Stokke R."/>
            <person name="Steen I.H."/>
            <person name="Teske A."/>
            <person name="Boetius A."/>
            <person name="Liebeke M."/>
            <person name="Amann R."/>
            <person name="Knittel K."/>
        </authorList>
    </citation>
    <scope>NUCLEOTIDE SEQUENCE</scope>
    <source>
        <strain evidence="8">Gfbio:e3339647-f889-4370-9287-4fb5cb688e4c:AG392J18_GoMArc1</strain>
    </source>
</reference>
<proteinExistence type="predicted"/>
<accession>A0A811TDL6</accession>
<evidence type="ECO:0000313" key="8">
    <source>
        <dbReference type="EMBL" id="CAD6493753.1"/>
    </source>
</evidence>
<dbReference type="PANTHER" id="PTHR33932:SF4">
    <property type="entry name" value="NA(+)_H(+) ANTIPORTER SUBUNIT B"/>
    <property type="match status" value="1"/>
</dbReference>
<keyword evidence="4 6" id="KW-1133">Transmembrane helix</keyword>
<dbReference type="AlphaFoldDB" id="A0A811TDL6"/>
<dbReference type="InterPro" id="IPR050622">
    <property type="entry name" value="CPA3_antiporter_subunitB"/>
</dbReference>
<dbReference type="Proteomes" id="UP000612009">
    <property type="component" value="Unassembled WGS sequence"/>
</dbReference>
<feature type="domain" description="Na+/H+ antiporter MnhB subunit-related protein" evidence="7">
    <location>
        <begin position="8"/>
        <end position="134"/>
    </location>
</feature>
<evidence type="ECO:0000256" key="4">
    <source>
        <dbReference type="ARBA" id="ARBA00022989"/>
    </source>
</evidence>
<feature type="transmembrane region" description="Helical" evidence="6">
    <location>
        <begin position="12"/>
        <end position="33"/>
    </location>
</feature>
<keyword evidence="2" id="KW-1003">Cell membrane</keyword>
<evidence type="ECO:0000256" key="1">
    <source>
        <dbReference type="ARBA" id="ARBA00004651"/>
    </source>
</evidence>
<evidence type="ECO:0000313" key="9">
    <source>
        <dbReference type="Proteomes" id="UP000612009"/>
    </source>
</evidence>
<evidence type="ECO:0000256" key="6">
    <source>
        <dbReference type="SAM" id="Phobius"/>
    </source>
</evidence>
<evidence type="ECO:0000259" key="7">
    <source>
        <dbReference type="Pfam" id="PF04039"/>
    </source>
</evidence>
<feature type="transmembrane region" description="Helical" evidence="6">
    <location>
        <begin position="73"/>
        <end position="100"/>
    </location>
</feature>